<gene>
    <name evidence="2" type="ordered locus">Corgl_1686</name>
</gene>
<dbReference type="EMBL" id="CP002628">
    <property type="protein sequence ID" value="AEB07784.1"/>
    <property type="molecule type" value="Genomic_DNA"/>
</dbReference>
<dbReference type="HOGENOM" id="CLU_2381320_0_0_11"/>
<feature type="region of interest" description="Disordered" evidence="1">
    <location>
        <begin position="1"/>
        <end position="94"/>
    </location>
</feature>
<protein>
    <submittedName>
        <fullName evidence="2">Uncharacterized protein</fullName>
    </submittedName>
</protein>
<keyword evidence="3" id="KW-1185">Reference proteome</keyword>
<name>F2NB33_CORGP</name>
<reference evidence="3" key="1">
    <citation type="journal article" date="2013" name="Stand. Genomic Sci.">
        <title>Complete genome sequence of Coriobacterium glomerans type strain (PW2(T)) from the midgut of Pyrrhocoris apterus L. (red soldier bug).</title>
        <authorList>
            <person name="Stackebrandt E."/>
            <person name="Zeytun A."/>
            <person name="Lapidus A."/>
            <person name="Nolan M."/>
            <person name="Lucas S."/>
            <person name="Hammon N."/>
            <person name="Deshpande S."/>
            <person name="Cheng J.F."/>
            <person name="Tapia R."/>
            <person name="Goodwin L.A."/>
            <person name="Pitluck S."/>
            <person name="Liolios K."/>
            <person name="Pagani I."/>
            <person name="Ivanova N."/>
            <person name="Mavromatis K."/>
            <person name="Mikhailova N."/>
            <person name="Huntemann M."/>
            <person name="Pati A."/>
            <person name="Chen A."/>
            <person name="Palaniappan K."/>
            <person name="Chang Y.J."/>
            <person name="Land M."/>
            <person name="Hauser L."/>
            <person name="Rohde M."/>
            <person name="Pukall R."/>
            <person name="Goker M."/>
            <person name="Detter J.C."/>
            <person name="Woyke T."/>
            <person name="Bristow J."/>
            <person name="Eisen J.A."/>
            <person name="Markowitz V."/>
            <person name="Hugenholtz P."/>
            <person name="Kyrpides N.C."/>
            <person name="Klenk H.P."/>
        </authorList>
    </citation>
    <scope>NUCLEOTIDE SEQUENCE</scope>
    <source>
        <strain evidence="3">ATCC 49209 / DSM 20642 / JCM 10262 / PW2</strain>
    </source>
</reference>
<evidence type="ECO:0000313" key="2">
    <source>
        <dbReference type="EMBL" id="AEB07784.1"/>
    </source>
</evidence>
<evidence type="ECO:0000256" key="1">
    <source>
        <dbReference type="SAM" id="MobiDB-lite"/>
    </source>
</evidence>
<organism evidence="2 3">
    <name type="scientific">Coriobacterium glomerans (strain ATCC 49209 / DSM 20642 / JCM 10262 / PW2)</name>
    <dbReference type="NCBI Taxonomy" id="700015"/>
    <lineage>
        <taxon>Bacteria</taxon>
        <taxon>Bacillati</taxon>
        <taxon>Actinomycetota</taxon>
        <taxon>Coriobacteriia</taxon>
        <taxon>Coriobacteriales</taxon>
        <taxon>Coriobacteriaceae</taxon>
        <taxon>Coriobacterium</taxon>
    </lineage>
</organism>
<dbReference type="KEGG" id="cgo:Corgl_1686"/>
<accession>F2NB33</accession>
<proteinExistence type="predicted"/>
<dbReference type="Proteomes" id="UP000006851">
    <property type="component" value="Chromosome"/>
</dbReference>
<evidence type="ECO:0000313" key="3">
    <source>
        <dbReference type="Proteomes" id="UP000006851"/>
    </source>
</evidence>
<dbReference type="AlphaFoldDB" id="F2NB33"/>
<sequence length="94" mass="10157">MAHCTREQRKRAIAADVRTRPTRSSARALTSGGRLFETLGDPPSETHPLAVEAPTPEDAGRRRGSSIPLSPVQVPPLEAPFVSHRASLPRVAVR</sequence>